<sequence>MSKGDKPVLSSDWDFYLIGCVFSRAWKGHEEDCQGSRLHPLKLACKASLSRKFEENESMSNENDFIDIILSLEKEGCLSGPREAMGDYTVAGYGVPAATCSERVENLKGSNNLERSI</sequence>
<accession>A0AAD1ZY35</accession>
<evidence type="ECO:0000313" key="1">
    <source>
        <dbReference type="EMBL" id="CAI9777797.1"/>
    </source>
</evidence>
<reference evidence="1" key="1">
    <citation type="submission" date="2023-05" db="EMBL/GenBank/DDBJ databases">
        <authorList>
            <person name="Huff M."/>
        </authorList>
    </citation>
    <scope>NUCLEOTIDE SEQUENCE</scope>
</reference>
<protein>
    <submittedName>
        <fullName evidence="1">Uncharacterized protein</fullName>
    </submittedName>
</protein>
<evidence type="ECO:0000313" key="2">
    <source>
        <dbReference type="Proteomes" id="UP000834106"/>
    </source>
</evidence>
<keyword evidence="2" id="KW-1185">Reference proteome</keyword>
<dbReference type="AlphaFoldDB" id="A0AAD1ZY35"/>
<name>A0AAD1ZY35_9LAMI</name>
<dbReference type="EMBL" id="OU503050">
    <property type="protein sequence ID" value="CAI9777797.1"/>
    <property type="molecule type" value="Genomic_DNA"/>
</dbReference>
<proteinExistence type="predicted"/>
<gene>
    <name evidence="1" type="ORF">FPE_LOCUS25227</name>
</gene>
<organism evidence="1 2">
    <name type="scientific">Fraxinus pennsylvanica</name>
    <dbReference type="NCBI Taxonomy" id="56036"/>
    <lineage>
        <taxon>Eukaryota</taxon>
        <taxon>Viridiplantae</taxon>
        <taxon>Streptophyta</taxon>
        <taxon>Embryophyta</taxon>
        <taxon>Tracheophyta</taxon>
        <taxon>Spermatophyta</taxon>
        <taxon>Magnoliopsida</taxon>
        <taxon>eudicotyledons</taxon>
        <taxon>Gunneridae</taxon>
        <taxon>Pentapetalae</taxon>
        <taxon>asterids</taxon>
        <taxon>lamiids</taxon>
        <taxon>Lamiales</taxon>
        <taxon>Oleaceae</taxon>
        <taxon>Oleeae</taxon>
        <taxon>Fraxinus</taxon>
    </lineage>
</organism>
<dbReference type="Proteomes" id="UP000834106">
    <property type="component" value="Chromosome 15"/>
</dbReference>